<evidence type="ECO:0000313" key="2">
    <source>
        <dbReference type="Proteomes" id="UP000443582"/>
    </source>
</evidence>
<sequence>MKIAILGSDREALDAYQYFTELGVHVKLFGEFNPSMDLSGVSHKNVKIARVHKRFIAPSHRFESRSRMADTFRVVFNVNATSEIERQKLENPEIFEKLGEDVLESLKNSIESFEDFDFVCFSNELYRPNAMGAANVCALNEKTLRNDERLTYHSEHQSCLDAIKQARNLCLVGSGRENLRLLNELKDVYLEDLTKTIQLVTSEEIPFDGIDLKDKELIDGFRDLLSKDREQFNSEVTEFEKKIMEWRSLEPHIKAKTPAPAEPKPRLMIYNSAVVSSVDKLLDREGLFVTIEGSELLGGAEQLKTLACDRICVDQGLYLDTEKIRGLDHNEEGFYSLIDMSLDEIKEDMLKYFSKQN</sequence>
<keyword evidence="2" id="KW-1185">Reference proteome</keyword>
<dbReference type="RefSeq" id="WP_114705545.1">
    <property type="nucleotide sequence ID" value="NZ_QDKL01000001.1"/>
</dbReference>
<protein>
    <submittedName>
        <fullName evidence="1">Uncharacterized protein</fullName>
    </submittedName>
</protein>
<organism evidence="1 2">
    <name type="scientific">Halobacteriovorax vibrionivorans</name>
    <dbReference type="NCBI Taxonomy" id="2152716"/>
    <lineage>
        <taxon>Bacteria</taxon>
        <taxon>Pseudomonadati</taxon>
        <taxon>Bdellovibrionota</taxon>
        <taxon>Bacteriovoracia</taxon>
        <taxon>Bacteriovoracales</taxon>
        <taxon>Halobacteriovoraceae</taxon>
        <taxon>Halobacteriovorax</taxon>
    </lineage>
</organism>
<name>A0ABY0II29_9BACT</name>
<accession>A0ABY0II29</accession>
<dbReference type="Proteomes" id="UP000443582">
    <property type="component" value="Unassembled WGS sequence"/>
</dbReference>
<evidence type="ECO:0000313" key="1">
    <source>
        <dbReference type="EMBL" id="RZF22600.1"/>
    </source>
</evidence>
<comment type="caution">
    <text evidence="1">The sequence shown here is derived from an EMBL/GenBank/DDBJ whole genome shotgun (WGS) entry which is preliminary data.</text>
</comment>
<gene>
    <name evidence="1" type="ORF">DAY19_02170</name>
</gene>
<reference evidence="2" key="1">
    <citation type="journal article" date="2019" name="Int. J. Syst. Evol. Microbiol.">
        <title>Halobacteriovorax valvorus sp. nov., a novel prokaryotic predator isolated from coastal seawater of China.</title>
        <authorList>
            <person name="Chen M.-X."/>
        </authorList>
    </citation>
    <scope>NUCLEOTIDE SEQUENCE [LARGE SCALE GENOMIC DNA]</scope>
    <source>
        <strain evidence="2">BL9</strain>
    </source>
</reference>
<proteinExistence type="predicted"/>
<dbReference type="EMBL" id="QDKL01000001">
    <property type="protein sequence ID" value="RZF22600.1"/>
    <property type="molecule type" value="Genomic_DNA"/>
</dbReference>